<feature type="coiled-coil region" evidence="2">
    <location>
        <begin position="217"/>
        <end position="274"/>
    </location>
</feature>
<dbReference type="AlphaFoldDB" id="A0A0G4IKP7"/>
<dbReference type="SMART" id="SM00698">
    <property type="entry name" value="MORN"/>
    <property type="match status" value="4"/>
</dbReference>
<keyword evidence="4" id="KW-1185">Reference proteome</keyword>
<dbReference type="SUPFAM" id="SSF82185">
    <property type="entry name" value="Histone H3 K4-specific methyltransferase SET7/9 N-terminal domain"/>
    <property type="match status" value="1"/>
</dbReference>
<dbReference type="PANTHER" id="PTHR43215">
    <property type="entry name" value="RADIAL SPOKE HEAD 1 HOMOLOG"/>
    <property type="match status" value="1"/>
</dbReference>
<protein>
    <submittedName>
        <fullName evidence="3">Uncharacterized protein</fullName>
    </submittedName>
</protein>
<keyword evidence="2" id="KW-0175">Coiled coil</keyword>
<evidence type="ECO:0000256" key="2">
    <source>
        <dbReference type="SAM" id="Coils"/>
    </source>
</evidence>
<evidence type="ECO:0000313" key="4">
    <source>
        <dbReference type="Proteomes" id="UP000039324"/>
    </source>
</evidence>
<gene>
    <name evidence="3" type="ORF">PBRA_004466</name>
</gene>
<evidence type="ECO:0000256" key="1">
    <source>
        <dbReference type="ARBA" id="ARBA00022737"/>
    </source>
</evidence>
<dbReference type="OMA" id="ENARFIM"/>
<dbReference type="EMBL" id="CDSF01000035">
    <property type="protein sequence ID" value="CEO95753.1"/>
    <property type="molecule type" value="Genomic_DNA"/>
</dbReference>
<dbReference type="Proteomes" id="UP000039324">
    <property type="component" value="Unassembled WGS sequence"/>
</dbReference>
<evidence type="ECO:0000313" key="3">
    <source>
        <dbReference type="EMBL" id="CEO95753.1"/>
    </source>
</evidence>
<name>A0A0G4IKP7_PLABS</name>
<accession>A0A0G4IKP7</accession>
<dbReference type="InterPro" id="IPR003409">
    <property type="entry name" value="MORN"/>
</dbReference>
<dbReference type="STRING" id="37360.A0A0G4IKP7"/>
<keyword evidence="1" id="KW-0677">Repeat</keyword>
<dbReference type="PANTHER" id="PTHR43215:SF14">
    <property type="entry name" value="RADIAL SPOKE HEAD 1 HOMOLOG"/>
    <property type="match status" value="1"/>
</dbReference>
<proteinExistence type="predicted"/>
<dbReference type="Gene3D" id="2.20.110.10">
    <property type="entry name" value="Histone H3 K4-specific methyltransferase SET7/9 N-terminal domain"/>
    <property type="match status" value="2"/>
</dbReference>
<reference evidence="3 4" key="1">
    <citation type="submission" date="2015-02" db="EMBL/GenBank/DDBJ databases">
        <authorList>
            <person name="Chooi Y.-H."/>
        </authorList>
    </citation>
    <scope>NUCLEOTIDE SEQUENCE [LARGE SCALE GENOMIC DNA]</scope>
    <source>
        <strain evidence="3">E3</strain>
    </source>
</reference>
<sequence>MGDEEEVERKYEVQFDGDEAKLPFLSKDGQAAAKFANGDTYTGAYVGGKRQGQGVYTWSNPSASYTGEWQAGKRHGTGTMTYPDKSKYEGDWVDGQRHGRGLYSYSNGDRFLGTFDKDVKNGEGTYVYGHDGSMIAGRWANGKLISGQWTSKDGTKMSGTFSDHVPTGEVLFAFPNGNQMSGRMSSAVTKRQIRRLQSRLLKGQPSLSVKSDNRKKAVQLGGRLEKEKRALEEAMARYQENARFIMAEHEAVHNDQERKLLNKIEARLSKVKSKRTFCSSP</sequence>
<dbReference type="Pfam" id="PF02493">
    <property type="entry name" value="MORN"/>
    <property type="match status" value="4"/>
</dbReference>
<organism evidence="3 4">
    <name type="scientific">Plasmodiophora brassicae</name>
    <name type="common">Clubroot disease agent</name>
    <dbReference type="NCBI Taxonomy" id="37360"/>
    <lineage>
        <taxon>Eukaryota</taxon>
        <taxon>Sar</taxon>
        <taxon>Rhizaria</taxon>
        <taxon>Endomyxa</taxon>
        <taxon>Phytomyxea</taxon>
        <taxon>Plasmodiophorida</taxon>
        <taxon>Plasmodiophoridae</taxon>
        <taxon>Plasmodiophora</taxon>
    </lineage>
</organism>
<dbReference type="OrthoDB" id="423343at2759"/>